<dbReference type="CDD" id="cd07720">
    <property type="entry name" value="OPHC2-like_MBL-fold"/>
    <property type="match status" value="1"/>
</dbReference>
<dbReference type="Pfam" id="PF00753">
    <property type="entry name" value="Lactamase_B"/>
    <property type="match status" value="1"/>
</dbReference>
<evidence type="ECO:0000256" key="3">
    <source>
        <dbReference type="ARBA" id="ARBA00022801"/>
    </source>
</evidence>
<keyword evidence="4" id="KW-0862">Zinc</keyword>
<organism evidence="7 8">
    <name type="scientific">Tistrella bauzanensis</name>
    <dbReference type="NCBI Taxonomy" id="657419"/>
    <lineage>
        <taxon>Bacteria</taxon>
        <taxon>Pseudomonadati</taxon>
        <taxon>Pseudomonadota</taxon>
        <taxon>Alphaproteobacteria</taxon>
        <taxon>Geminicoccales</taxon>
        <taxon>Geminicoccaceae</taxon>
        <taxon>Tistrella</taxon>
    </lineage>
</organism>
<comment type="similarity">
    <text evidence="1">Belongs to the metallo-beta-lactamase superfamily.</text>
</comment>
<sequence>MTRRPIAITTLLGLFLATAPAVADDLPAPYRLDIGRIAVTALSDGTVPVPLTEIMHGAPKAAIEAALDRAGQASPVPLAVNAYLIGMPDGRLVLVDTGTGDLLGPQLGHLPETLAAAGHSVAEIDDVVLTHIHADHSGGLVRDGKAVFPNARVHVAERDAGYWLSAEARAAAPEPARASFDEALAAIAPYRAEGRFQTFVDGADPVPGLGSILRAGHTPGHSSIVVADGGARLVIWGDITHGEVVQFADPDVTIDFDVDQPQARTTRRAALAEAAAEGYLVAGAHIAWPGIGRVREATTPGIAYRWEPLAR</sequence>
<comment type="caution">
    <text evidence="7">The sequence shown here is derived from an EMBL/GenBank/DDBJ whole genome shotgun (WGS) entry which is preliminary data.</text>
</comment>
<dbReference type="SMART" id="SM00849">
    <property type="entry name" value="Lactamase_B"/>
    <property type="match status" value="1"/>
</dbReference>
<keyword evidence="3 7" id="KW-0378">Hydrolase</keyword>
<dbReference type="Proteomes" id="UP000603352">
    <property type="component" value="Unassembled WGS sequence"/>
</dbReference>
<evidence type="ECO:0000313" key="7">
    <source>
        <dbReference type="EMBL" id="GGB37326.1"/>
    </source>
</evidence>
<keyword evidence="5" id="KW-0732">Signal</keyword>
<reference evidence="8" key="1">
    <citation type="journal article" date="2019" name="Int. J. Syst. Evol. Microbiol.">
        <title>The Global Catalogue of Microorganisms (GCM) 10K type strain sequencing project: providing services to taxonomists for standard genome sequencing and annotation.</title>
        <authorList>
            <consortium name="The Broad Institute Genomics Platform"/>
            <consortium name="The Broad Institute Genome Sequencing Center for Infectious Disease"/>
            <person name="Wu L."/>
            <person name="Ma J."/>
        </authorList>
    </citation>
    <scope>NUCLEOTIDE SEQUENCE [LARGE SCALE GENOMIC DNA]</scope>
    <source>
        <strain evidence="8">CGMCC 1.10188</strain>
    </source>
</reference>
<dbReference type="PANTHER" id="PTHR42978:SF6">
    <property type="entry name" value="QUORUM-QUENCHING LACTONASE YTNP-RELATED"/>
    <property type="match status" value="1"/>
</dbReference>
<dbReference type="EMBL" id="BMDZ01000017">
    <property type="protein sequence ID" value="GGB37326.1"/>
    <property type="molecule type" value="Genomic_DNA"/>
</dbReference>
<feature type="chain" id="PRO_5047285079" evidence="5">
    <location>
        <begin position="24"/>
        <end position="311"/>
    </location>
</feature>
<keyword evidence="2" id="KW-0479">Metal-binding</keyword>
<dbReference type="SUPFAM" id="SSF56281">
    <property type="entry name" value="Metallo-hydrolase/oxidoreductase"/>
    <property type="match status" value="1"/>
</dbReference>
<proteinExistence type="inferred from homology"/>
<evidence type="ECO:0000313" key="8">
    <source>
        <dbReference type="Proteomes" id="UP000603352"/>
    </source>
</evidence>
<feature type="domain" description="Metallo-beta-lactamase" evidence="6">
    <location>
        <begin position="79"/>
        <end position="285"/>
    </location>
</feature>
<evidence type="ECO:0000256" key="4">
    <source>
        <dbReference type="ARBA" id="ARBA00022833"/>
    </source>
</evidence>
<evidence type="ECO:0000256" key="2">
    <source>
        <dbReference type="ARBA" id="ARBA00022723"/>
    </source>
</evidence>
<evidence type="ECO:0000259" key="6">
    <source>
        <dbReference type="SMART" id="SM00849"/>
    </source>
</evidence>
<protein>
    <submittedName>
        <fullName evidence="7">MBL fold hydrolase</fullName>
    </submittedName>
</protein>
<dbReference type="PANTHER" id="PTHR42978">
    <property type="entry name" value="QUORUM-QUENCHING LACTONASE YTNP-RELATED-RELATED"/>
    <property type="match status" value="1"/>
</dbReference>
<dbReference type="InterPro" id="IPR001279">
    <property type="entry name" value="Metallo-B-lactamas"/>
</dbReference>
<dbReference type="Gene3D" id="3.60.15.10">
    <property type="entry name" value="Ribonuclease Z/Hydroxyacylglutathione hydrolase-like"/>
    <property type="match status" value="1"/>
</dbReference>
<dbReference type="InterPro" id="IPR051013">
    <property type="entry name" value="MBL_superfamily_lactonases"/>
</dbReference>
<keyword evidence="8" id="KW-1185">Reference proteome</keyword>
<gene>
    <name evidence="7" type="ORF">GCM10011505_18490</name>
</gene>
<dbReference type="GO" id="GO:0016787">
    <property type="term" value="F:hydrolase activity"/>
    <property type="evidence" value="ECO:0007669"/>
    <property type="project" value="UniProtKB-KW"/>
</dbReference>
<name>A0ABQ1IEB7_9PROT</name>
<accession>A0ABQ1IEB7</accession>
<evidence type="ECO:0000256" key="1">
    <source>
        <dbReference type="ARBA" id="ARBA00007749"/>
    </source>
</evidence>
<feature type="signal peptide" evidence="5">
    <location>
        <begin position="1"/>
        <end position="23"/>
    </location>
</feature>
<dbReference type="InterPro" id="IPR036866">
    <property type="entry name" value="RibonucZ/Hydroxyglut_hydro"/>
</dbReference>
<evidence type="ECO:0000256" key="5">
    <source>
        <dbReference type="SAM" id="SignalP"/>
    </source>
</evidence>
<dbReference type="RefSeq" id="WP_188577080.1">
    <property type="nucleotide sequence ID" value="NZ_BMDZ01000017.1"/>
</dbReference>